<keyword evidence="4" id="KW-1015">Disulfide bond</keyword>
<feature type="compositionally biased region" description="Low complexity" evidence="6">
    <location>
        <begin position="1069"/>
        <end position="1078"/>
    </location>
</feature>
<evidence type="ECO:0000313" key="10">
    <source>
        <dbReference type="Proteomes" id="UP000239649"/>
    </source>
</evidence>
<dbReference type="InterPro" id="IPR009003">
    <property type="entry name" value="Peptidase_S1_PA"/>
</dbReference>
<dbReference type="STRING" id="554055.A0A2P6VBR6"/>
<feature type="compositionally biased region" description="Low complexity" evidence="6">
    <location>
        <begin position="1048"/>
        <end position="1060"/>
    </location>
</feature>
<feature type="domain" description="Peptidase S1" evidence="8">
    <location>
        <begin position="40"/>
        <end position="295"/>
    </location>
</feature>
<evidence type="ECO:0000256" key="3">
    <source>
        <dbReference type="ARBA" id="ARBA00022525"/>
    </source>
</evidence>
<dbReference type="Proteomes" id="UP000239649">
    <property type="component" value="Unassembled WGS sequence"/>
</dbReference>
<dbReference type="Pfam" id="PF00089">
    <property type="entry name" value="Trypsin"/>
    <property type="match status" value="1"/>
</dbReference>
<dbReference type="GO" id="GO:0006508">
    <property type="term" value="P:proteolysis"/>
    <property type="evidence" value="ECO:0007669"/>
    <property type="project" value="UniProtKB-KW"/>
</dbReference>
<comment type="subcellular location">
    <subcellularLocation>
        <location evidence="1">Secreted</location>
    </subcellularLocation>
</comment>
<evidence type="ECO:0000256" key="1">
    <source>
        <dbReference type="ARBA" id="ARBA00004613"/>
    </source>
</evidence>
<dbReference type="CDD" id="cd00190">
    <property type="entry name" value="Tryp_SPc"/>
    <property type="match status" value="1"/>
</dbReference>
<reference evidence="9 10" key="1">
    <citation type="journal article" date="2018" name="Plant J.">
        <title>Genome sequences of Chlorella sorokiniana UTEX 1602 and Micractinium conductrix SAG 241.80: implications to maltose excretion by a green alga.</title>
        <authorList>
            <person name="Arriola M.B."/>
            <person name="Velmurugan N."/>
            <person name="Zhang Y."/>
            <person name="Plunkett M.H."/>
            <person name="Hondzo H."/>
            <person name="Barney B.M."/>
        </authorList>
    </citation>
    <scope>NUCLEOTIDE SEQUENCE [LARGE SCALE GENOMIC DNA]</scope>
    <source>
        <strain evidence="9 10">SAG 241.80</strain>
    </source>
</reference>
<feature type="signal peptide" evidence="7">
    <location>
        <begin position="1"/>
        <end position="23"/>
    </location>
</feature>
<feature type="region of interest" description="Disordered" evidence="6">
    <location>
        <begin position="771"/>
        <end position="810"/>
    </location>
</feature>
<protein>
    <submittedName>
        <fullName evidence="9">Serine ase stubble isoform A</fullName>
    </submittedName>
</protein>
<feature type="region of interest" description="Disordered" evidence="6">
    <location>
        <begin position="1016"/>
        <end position="1078"/>
    </location>
</feature>
<dbReference type="SUPFAM" id="SSF50494">
    <property type="entry name" value="Trypsin-like serine proteases"/>
    <property type="match status" value="1"/>
</dbReference>
<dbReference type="InterPro" id="IPR000742">
    <property type="entry name" value="EGF"/>
</dbReference>
<dbReference type="PROSITE" id="PS50240">
    <property type="entry name" value="TRYPSIN_DOM"/>
    <property type="match status" value="1"/>
</dbReference>
<dbReference type="PANTHER" id="PTHR24276:SF98">
    <property type="entry name" value="FI18310P1-RELATED"/>
    <property type="match status" value="1"/>
</dbReference>
<evidence type="ECO:0000313" key="9">
    <source>
        <dbReference type="EMBL" id="PSC71540.1"/>
    </source>
</evidence>
<dbReference type="SMART" id="SM00181">
    <property type="entry name" value="EGF"/>
    <property type="match status" value="2"/>
</dbReference>
<dbReference type="SUPFAM" id="SSF57184">
    <property type="entry name" value="Growth factor receptor domain"/>
    <property type="match status" value="1"/>
</dbReference>
<feature type="compositionally biased region" description="Low complexity" evidence="6">
    <location>
        <begin position="1110"/>
        <end position="1193"/>
    </location>
</feature>
<keyword evidence="5" id="KW-0720">Serine protease</keyword>
<dbReference type="InterPro" id="IPR001314">
    <property type="entry name" value="Peptidase_S1A"/>
</dbReference>
<dbReference type="SMART" id="SM00020">
    <property type="entry name" value="Tryp_SPc"/>
    <property type="match status" value="1"/>
</dbReference>
<keyword evidence="5" id="KW-0645">Protease</keyword>
<keyword evidence="7" id="KW-0732">Signal</keyword>
<accession>A0A2P6VBR6</accession>
<gene>
    <name evidence="9" type="ORF">C2E20_5147</name>
</gene>
<evidence type="ECO:0000256" key="4">
    <source>
        <dbReference type="ARBA" id="ARBA00023157"/>
    </source>
</evidence>
<evidence type="ECO:0000256" key="5">
    <source>
        <dbReference type="RuleBase" id="RU363034"/>
    </source>
</evidence>
<dbReference type="PROSITE" id="PS00134">
    <property type="entry name" value="TRYPSIN_HIS"/>
    <property type="match status" value="1"/>
</dbReference>
<dbReference type="GO" id="GO:0004252">
    <property type="term" value="F:serine-type endopeptidase activity"/>
    <property type="evidence" value="ECO:0007669"/>
    <property type="project" value="InterPro"/>
</dbReference>
<feature type="region of interest" description="Disordered" evidence="6">
    <location>
        <begin position="1110"/>
        <end position="1202"/>
    </location>
</feature>
<proteinExistence type="inferred from homology"/>
<dbReference type="PRINTS" id="PR00722">
    <property type="entry name" value="CHYMOTRYPSIN"/>
</dbReference>
<dbReference type="InterPro" id="IPR001254">
    <property type="entry name" value="Trypsin_dom"/>
</dbReference>
<keyword evidence="10" id="KW-1185">Reference proteome</keyword>
<dbReference type="PROSITE" id="PS00135">
    <property type="entry name" value="TRYPSIN_SER"/>
    <property type="match status" value="1"/>
</dbReference>
<evidence type="ECO:0000256" key="6">
    <source>
        <dbReference type="SAM" id="MobiDB-lite"/>
    </source>
</evidence>
<dbReference type="OrthoDB" id="546450at2759"/>
<dbReference type="EMBL" id="LHPF02000014">
    <property type="protein sequence ID" value="PSC71540.1"/>
    <property type="molecule type" value="Genomic_DNA"/>
</dbReference>
<sequence>MGRGLHVTQFGLLLALALALVAAADVKTSRRELNQVHSAISGGYPAEPRRYHWMASLRYASFTAFHYCGASLIHKRVVMTAAHCVLDDHNAWSELDFVYPEVRIGGYEYTGGEYEARKAVAVLAHEGYDSKVINNDVALILLDRDSSKTPIKLPPSLPSPAVPEGTLLHAIGWGATSDKQDTPYVLQETTSYALSIETCQLDFQDVLYNENWNTNSVMCAATAPGAAYMEGTCSGDSGGPLFVKATAGKGGRRGQDMQVGIVSWGIPAGEGCHSKYPSGFTDVAYMRKWIDAGIKKLLNGTAASAAAASRPSPAVAAANAGRTDTMRKLGFTRPRAHVPKFPGAAAAAATISYPCNLRLGSSGCRRCDASGSECLECGPGWAQVNGKCKQCKGGDKCMACGVDLACQACTRRHSLGPGGSCYVCEALNCFQCNQSAGVCSKCLDEDNYGGFWWQKAQRECRECSTGCLRCSNSTTCLRCADGLALVNGRCVRCTDPRCGACPNGPSACTTCRAAGYRINAAKRRRVSNLETLRAASLDDLAAALTEQLGPAVLGDLEDERCEWQRLADLLSSASGIRVGWQQAEGFFSPAFPGSPGMPDFLALHRAGLYPSVWPLPLEPAAVAAAQARQHAAQRRPGGLPSRVGAAVEVFWPGDCEWSFAVMRGCSPSNGTLHIHYPDSDQSQMDVDPAKDPIKLIPSAAAATPGSMARGKDDILRDITQMLGKPLGSPLAGKTLHNLEALAAAGCYPQRWGVPLTAAGVAAANAAAAAEPAQPPASKPGAAVAATQRANSAAAAAQRRRGGGPQASSQQTIGMKESVFAALAGRAAQAPLDWLPVVTHSAGPAAAAAAAAAAGGAEAAGRERRSFTFSYTSYGNQRDAKLARYLGPHRLQGRDLAAWVTYSGARVGDVLALKRLAGTVLVRHIPAAQGPGRTSAAQAAAQAAAGAAAQAGATAERGRRESLEWVEHDDSDFEERSFEAAAPSPAAPAAAQAMLVDSPAPAAAGGWPAAGLGVKWEQEAEQPASGGKAAAEHRQQPRGSKRQPEARAAHAGSLSAASTAAAKRRRQQHARQQPAQQQVQLPSLAQRLQQLLLSNQQQAAAQVQAAAAAQQPKQDMQQAKGVQHQQQAHQQQQQQPKPEMQQAKGVQHQQQAHQQQQQPQPKQEPQQHSYGAASVRRADAGAAGSAAPTTAQPGSVGALAQPGQAAARQLEEKAAAAFAAASTAGKPNLSALQMAAVAGYGGDELEGILEEWEELPSDTRQLLFAAALRAASQGAWGSLEKRLRAAQAALAAGL</sequence>
<dbReference type="InterPro" id="IPR033116">
    <property type="entry name" value="TRYPSIN_SER"/>
</dbReference>
<feature type="chain" id="PRO_5015122815" evidence="7">
    <location>
        <begin position="24"/>
        <end position="1293"/>
    </location>
</feature>
<dbReference type="InterPro" id="IPR050430">
    <property type="entry name" value="Peptidase_S1"/>
</dbReference>
<evidence type="ECO:0000259" key="8">
    <source>
        <dbReference type="PROSITE" id="PS50240"/>
    </source>
</evidence>
<name>A0A2P6VBR6_9CHLO</name>
<dbReference type="Gene3D" id="2.10.220.10">
    <property type="entry name" value="Hormone Receptor, Insulin-like Growth Factor Receptor 1, Chain A, domain 2"/>
    <property type="match status" value="1"/>
</dbReference>
<organism evidence="9 10">
    <name type="scientific">Micractinium conductrix</name>
    <dbReference type="NCBI Taxonomy" id="554055"/>
    <lineage>
        <taxon>Eukaryota</taxon>
        <taxon>Viridiplantae</taxon>
        <taxon>Chlorophyta</taxon>
        <taxon>core chlorophytes</taxon>
        <taxon>Trebouxiophyceae</taxon>
        <taxon>Chlorellales</taxon>
        <taxon>Chlorellaceae</taxon>
        <taxon>Chlorella clade</taxon>
        <taxon>Micractinium</taxon>
    </lineage>
</organism>
<dbReference type="Gene3D" id="2.40.10.10">
    <property type="entry name" value="Trypsin-like serine proteases"/>
    <property type="match status" value="1"/>
</dbReference>
<evidence type="ECO:0000256" key="7">
    <source>
        <dbReference type="SAM" id="SignalP"/>
    </source>
</evidence>
<dbReference type="PANTHER" id="PTHR24276">
    <property type="entry name" value="POLYSERASE-RELATED"/>
    <property type="match status" value="1"/>
</dbReference>
<comment type="similarity">
    <text evidence="2">Belongs to the peptidase S1 family.</text>
</comment>
<keyword evidence="3" id="KW-0964">Secreted</keyword>
<dbReference type="GO" id="GO:0005576">
    <property type="term" value="C:extracellular region"/>
    <property type="evidence" value="ECO:0007669"/>
    <property type="project" value="UniProtKB-SubCell"/>
</dbReference>
<dbReference type="InterPro" id="IPR043504">
    <property type="entry name" value="Peptidase_S1_PA_chymotrypsin"/>
</dbReference>
<dbReference type="InterPro" id="IPR018114">
    <property type="entry name" value="TRYPSIN_HIS"/>
</dbReference>
<feature type="compositionally biased region" description="Low complexity" evidence="6">
    <location>
        <begin position="778"/>
        <end position="796"/>
    </location>
</feature>
<comment type="caution">
    <text evidence="9">The sequence shown here is derived from an EMBL/GenBank/DDBJ whole genome shotgun (WGS) entry which is preliminary data.</text>
</comment>
<dbReference type="InterPro" id="IPR009030">
    <property type="entry name" value="Growth_fac_rcpt_cys_sf"/>
</dbReference>
<evidence type="ECO:0000256" key="2">
    <source>
        <dbReference type="ARBA" id="ARBA00007664"/>
    </source>
</evidence>
<keyword evidence="5" id="KW-0378">Hydrolase</keyword>